<sequence length="433" mass="47333">MRTLSALLEPLALLLLRPANRRRARRAPAATARKVVFLVQHAYGAGGTVRTVLNCAGQLARQREVEVVGLIRELRRPSFPIPDGVRVSALDDRVEPPGGLRGLVRRVLSRLPSLLVPIGEPSYRRCSLWTDLLLIRFLRSLRTGLLITTRPSLNLAAAVFAPPEVRTVGQEHMNLGSHRPAVHDRVLRRYGRLDAVVTLTAADLAGYRRELPDARRLVCIPNALPELNGGPADPSARTVLAAGRLVRQKGFDLLLDAWEQVAAEHPGWTLRIYGGGPWRQRLERRIDRRGLGSSAFLMGRTDDIGTAMSEASVFVLSSRYEGQPLVLMEAMSKGLGVVSFDCPTGPRELLTDGVDGLLVKGDDVAALAAAIGRMIDDRALRVRLGERAAGAMARYTPEAVGAEWDALLDDLVRPAQAPRPARRRVPEKEAGLL</sequence>
<dbReference type="CDD" id="cd03820">
    <property type="entry name" value="GT4_AmsD-like"/>
    <property type="match status" value="1"/>
</dbReference>
<dbReference type="InterPro" id="IPR001296">
    <property type="entry name" value="Glyco_trans_1"/>
</dbReference>
<dbReference type="EMBL" id="CP053892">
    <property type="protein sequence ID" value="QKG22320.1"/>
    <property type="molecule type" value="Genomic_DNA"/>
</dbReference>
<evidence type="ECO:0000256" key="1">
    <source>
        <dbReference type="ARBA" id="ARBA00022679"/>
    </source>
</evidence>
<evidence type="ECO:0000313" key="4">
    <source>
        <dbReference type="Proteomes" id="UP000501240"/>
    </source>
</evidence>
<organism evidence="3 4">
    <name type="scientific">Actinomadura verrucosospora</name>
    <dbReference type="NCBI Taxonomy" id="46165"/>
    <lineage>
        <taxon>Bacteria</taxon>
        <taxon>Bacillati</taxon>
        <taxon>Actinomycetota</taxon>
        <taxon>Actinomycetes</taxon>
        <taxon>Streptosporangiales</taxon>
        <taxon>Thermomonosporaceae</taxon>
        <taxon>Actinomadura</taxon>
    </lineage>
</organism>
<dbReference type="AlphaFoldDB" id="A0A7D3VT55"/>
<reference evidence="3 4" key="1">
    <citation type="submission" date="2020-05" db="EMBL/GenBank/DDBJ databases">
        <title>Actinomadura verrucosospora NRRL-B18236 (PFL_A860) Genome sequencing and assembly.</title>
        <authorList>
            <person name="Samborskyy M."/>
        </authorList>
    </citation>
    <scope>NUCLEOTIDE SEQUENCE [LARGE SCALE GENOMIC DNA]</scope>
    <source>
        <strain evidence="3 4">NRRL:B18236</strain>
    </source>
</reference>
<dbReference type="PANTHER" id="PTHR12526">
    <property type="entry name" value="GLYCOSYLTRANSFERASE"/>
    <property type="match status" value="1"/>
</dbReference>
<dbReference type="GO" id="GO:0016740">
    <property type="term" value="F:transferase activity"/>
    <property type="evidence" value="ECO:0007669"/>
    <property type="project" value="UniProtKB-KW"/>
</dbReference>
<dbReference type="Gene3D" id="3.40.50.2000">
    <property type="entry name" value="Glycogen Phosphorylase B"/>
    <property type="match status" value="2"/>
</dbReference>
<proteinExistence type="predicted"/>
<protein>
    <submittedName>
        <fullName evidence="3">Group 1 glycosyl transferase</fullName>
    </submittedName>
</protein>
<dbReference type="Pfam" id="PF00534">
    <property type="entry name" value="Glycos_transf_1"/>
    <property type="match status" value="1"/>
</dbReference>
<evidence type="ECO:0000259" key="2">
    <source>
        <dbReference type="Pfam" id="PF00534"/>
    </source>
</evidence>
<dbReference type="RefSeq" id="WP_246342973.1">
    <property type="nucleotide sequence ID" value="NZ_CP053892.1"/>
</dbReference>
<dbReference type="Proteomes" id="UP000501240">
    <property type="component" value="Chromosome"/>
</dbReference>
<evidence type="ECO:0000313" key="3">
    <source>
        <dbReference type="EMBL" id="QKG22320.1"/>
    </source>
</evidence>
<dbReference type="PANTHER" id="PTHR12526:SF630">
    <property type="entry name" value="GLYCOSYLTRANSFERASE"/>
    <property type="match status" value="1"/>
</dbReference>
<feature type="domain" description="Glycosyl transferase family 1" evidence="2">
    <location>
        <begin position="236"/>
        <end position="388"/>
    </location>
</feature>
<name>A0A7D3VT55_ACTVE</name>
<keyword evidence="4" id="KW-1185">Reference proteome</keyword>
<dbReference type="SUPFAM" id="SSF53756">
    <property type="entry name" value="UDP-Glycosyltransferase/glycogen phosphorylase"/>
    <property type="match status" value="1"/>
</dbReference>
<gene>
    <name evidence="3" type="ORF">ACTIVE_3960</name>
</gene>
<accession>A0A7D3VT55</accession>
<keyword evidence="1 3" id="KW-0808">Transferase</keyword>